<name>A0ABQ3B273_9GAMM</name>
<sequence>MISIPHSGSSPGGPARQRDDTWSKTLERVGQARDEQAFAELFAHFAPLIKGFCLGNLNSSFPADAADEVVQEVMFKVWQKAPTYDASKAAASTWIYTVMRNCRIDLMRRNQRVPIDREVIDIDDIWDEADDDQAFVYLQQSSNEALIDKSFIQLPPEQRQVLTQVYMQGKTHQQIADETGLPLGTVKSRVRIGLKKMQTLILDAEKTAEKNKGAWQ</sequence>
<dbReference type="InterPro" id="IPR013249">
    <property type="entry name" value="RNA_pol_sigma70_r4_t2"/>
</dbReference>
<evidence type="ECO:0000256" key="4">
    <source>
        <dbReference type="ARBA" id="ARBA00023163"/>
    </source>
</evidence>
<dbReference type="CDD" id="cd06171">
    <property type="entry name" value="Sigma70_r4"/>
    <property type="match status" value="1"/>
</dbReference>
<dbReference type="InterPro" id="IPR014284">
    <property type="entry name" value="RNA_pol_sigma-70_dom"/>
</dbReference>
<dbReference type="PANTHER" id="PTHR43133:SF62">
    <property type="entry name" value="RNA POLYMERASE SIGMA FACTOR SIGZ"/>
    <property type="match status" value="1"/>
</dbReference>
<keyword evidence="3" id="KW-0731">Sigma factor</keyword>
<feature type="domain" description="RNA polymerase sigma factor 70 region 4 type 2" evidence="7">
    <location>
        <begin position="153"/>
        <end position="197"/>
    </location>
</feature>
<feature type="domain" description="RNA polymerase sigma-70 region 2" evidence="6">
    <location>
        <begin position="41"/>
        <end position="112"/>
    </location>
</feature>
<dbReference type="InterPro" id="IPR039425">
    <property type="entry name" value="RNA_pol_sigma-70-like"/>
</dbReference>
<evidence type="ECO:0000259" key="7">
    <source>
        <dbReference type="Pfam" id="PF08281"/>
    </source>
</evidence>
<organism evidence="8 9">
    <name type="scientific">Cellvibrio zantedeschiae</name>
    <dbReference type="NCBI Taxonomy" id="1237077"/>
    <lineage>
        <taxon>Bacteria</taxon>
        <taxon>Pseudomonadati</taxon>
        <taxon>Pseudomonadota</taxon>
        <taxon>Gammaproteobacteria</taxon>
        <taxon>Cellvibrionales</taxon>
        <taxon>Cellvibrionaceae</taxon>
        <taxon>Cellvibrio</taxon>
    </lineage>
</organism>
<dbReference type="Gene3D" id="1.10.1740.10">
    <property type="match status" value="1"/>
</dbReference>
<dbReference type="NCBIfam" id="TIGR02937">
    <property type="entry name" value="sigma70-ECF"/>
    <property type="match status" value="1"/>
</dbReference>
<evidence type="ECO:0000256" key="5">
    <source>
        <dbReference type="SAM" id="MobiDB-lite"/>
    </source>
</evidence>
<dbReference type="Pfam" id="PF08281">
    <property type="entry name" value="Sigma70_r4_2"/>
    <property type="match status" value="1"/>
</dbReference>
<reference evidence="9" key="1">
    <citation type="journal article" date="2019" name="Int. J. Syst. Evol. Microbiol.">
        <title>The Global Catalogue of Microorganisms (GCM) 10K type strain sequencing project: providing services to taxonomists for standard genome sequencing and annotation.</title>
        <authorList>
            <consortium name="The Broad Institute Genomics Platform"/>
            <consortium name="The Broad Institute Genome Sequencing Center for Infectious Disease"/>
            <person name="Wu L."/>
            <person name="Ma J."/>
        </authorList>
    </citation>
    <scope>NUCLEOTIDE SEQUENCE [LARGE SCALE GENOMIC DNA]</scope>
    <source>
        <strain evidence="9">KCTC 32239</strain>
    </source>
</reference>
<gene>
    <name evidence="8" type="primary">rpoE</name>
    <name evidence="8" type="ORF">GCM10011613_21150</name>
</gene>
<dbReference type="SUPFAM" id="SSF88659">
    <property type="entry name" value="Sigma3 and sigma4 domains of RNA polymerase sigma factors"/>
    <property type="match status" value="1"/>
</dbReference>
<dbReference type="Proteomes" id="UP000619761">
    <property type="component" value="Unassembled WGS sequence"/>
</dbReference>
<dbReference type="InterPro" id="IPR013324">
    <property type="entry name" value="RNA_pol_sigma_r3/r4-like"/>
</dbReference>
<protein>
    <submittedName>
        <fullName evidence="8">ECF RNA polymerase sigma factor RpoE</fullName>
    </submittedName>
</protein>
<evidence type="ECO:0000256" key="1">
    <source>
        <dbReference type="ARBA" id="ARBA00010641"/>
    </source>
</evidence>
<dbReference type="SUPFAM" id="SSF88946">
    <property type="entry name" value="Sigma2 domain of RNA polymerase sigma factors"/>
    <property type="match status" value="1"/>
</dbReference>
<comment type="similarity">
    <text evidence="1">Belongs to the sigma-70 factor family. ECF subfamily.</text>
</comment>
<comment type="caution">
    <text evidence="8">The sequence shown here is derived from an EMBL/GenBank/DDBJ whole genome shotgun (WGS) entry which is preliminary data.</text>
</comment>
<evidence type="ECO:0000256" key="2">
    <source>
        <dbReference type="ARBA" id="ARBA00023015"/>
    </source>
</evidence>
<accession>A0ABQ3B273</accession>
<feature type="compositionally biased region" description="Low complexity" evidence="5">
    <location>
        <begin position="1"/>
        <end position="14"/>
    </location>
</feature>
<feature type="region of interest" description="Disordered" evidence="5">
    <location>
        <begin position="1"/>
        <end position="20"/>
    </location>
</feature>
<dbReference type="Gene3D" id="1.10.10.10">
    <property type="entry name" value="Winged helix-like DNA-binding domain superfamily/Winged helix DNA-binding domain"/>
    <property type="match status" value="1"/>
</dbReference>
<keyword evidence="2" id="KW-0805">Transcription regulation</keyword>
<dbReference type="InterPro" id="IPR013325">
    <property type="entry name" value="RNA_pol_sigma_r2"/>
</dbReference>
<dbReference type="InterPro" id="IPR036388">
    <property type="entry name" value="WH-like_DNA-bd_sf"/>
</dbReference>
<evidence type="ECO:0000256" key="3">
    <source>
        <dbReference type="ARBA" id="ARBA00023082"/>
    </source>
</evidence>
<evidence type="ECO:0000259" key="6">
    <source>
        <dbReference type="Pfam" id="PF04542"/>
    </source>
</evidence>
<dbReference type="RefSeq" id="WP_189418154.1">
    <property type="nucleotide sequence ID" value="NZ_BMYZ01000001.1"/>
</dbReference>
<evidence type="ECO:0000313" key="8">
    <source>
        <dbReference type="EMBL" id="GGY75409.1"/>
    </source>
</evidence>
<keyword evidence="9" id="KW-1185">Reference proteome</keyword>
<dbReference type="InterPro" id="IPR007627">
    <property type="entry name" value="RNA_pol_sigma70_r2"/>
</dbReference>
<proteinExistence type="inferred from homology"/>
<dbReference type="PANTHER" id="PTHR43133">
    <property type="entry name" value="RNA POLYMERASE ECF-TYPE SIGMA FACTO"/>
    <property type="match status" value="1"/>
</dbReference>
<dbReference type="EMBL" id="BMYZ01000001">
    <property type="protein sequence ID" value="GGY75409.1"/>
    <property type="molecule type" value="Genomic_DNA"/>
</dbReference>
<evidence type="ECO:0000313" key="9">
    <source>
        <dbReference type="Proteomes" id="UP000619761"/>
    </source>
</evidence>
<dbReference type="Pfam" id="PF04542">
    <property type="entry name" value="Sigma70_r2"/>
    <property type="match status" value="1"/>
</dbReference>
<keyword evidence="4" id="KW-0804">Transcription</keyword>